<comment type="subunit">
    <text evidence="10">Interacts (via lumenal domain) with lysosomal protein MFSD1; the interaction starts while both proteins are still in the endoplasmic reticulum and is required for stabilization of MFSD1 in lysosomes but has no direct effect on its targeting to lysosomes or transporter activity.</text>
</comment>
<comment type="function">
    <text evidence="8">Required to protect lysosomal transporter MFSD1 from lysosomal proteolysis and for MFSD1 lysosomal localization.</text>
</comment>
<dbReference type="OrthoDB" id="6264340at2759"/>
<keyword evidence="6" id="KW-0325">Glycoprotein</keyword>
<keyword evidence="2 11" id="KW-0812">Transmembrane</keyword>
<dbReference type="PANTHER" id="PTHR31981:SF1">
    <property type="entry name" value="GLYCOSYLATED LYSOSOMAL MEMBRANE PROTEIN"/>
    <property type="match status" value="1"/>
</dbReference>
<keyword evidence="4 11" id="KW-1133">Transmembrane helix</keyword>
<evidence type="ECO:0000256" key="6">
    <source>
        <dbReference type="ARBA" id="ARBA00023180"/>
    </source>
</evidence>
<comment type="similarity">
    <text evidence="1">Belongs to the GLMP family.</text>
</comment>
<dbReference type="AlphaFoldDB" id="A0A8J2HMZ1"/>
<comment type="caution">
    <text evidence="13">The sequence shown here is derived from an EMBL/GenBank/DDBJ whole genome shotgun (WGS) entry which is preliminary data.</text>
</comment>
<evidence type="ECO:0000256" key="3">
    <source>
        <dbReference type="ARBA" id="ARBA00022729"/>
    </source>
</evidence>
<evidence type="ECO:0000256" key="1">
    <source>
        <dbReference type="ARBA" id="ARBA00010599"/>
    </source>
</evidence>
<keyword evidence="5 11" id="KW-0472">Membrane</keyword>
<gene>
    <name evidence="13" type="ORF">HICCMSTLAB_LOCUS12309</name>
</gene>
<dbReference type="InterPro" id="IPR029382">
    <property type="entry name" value="NCU-G1"/>
</dbReference>
<protein>
    <submittedName>
        <fullName evidence="13">Similar to glmp: Glycosylated lysosomal membrane protein (Salmo salar)</fullName>
    </submittedName>
</protein>
<evidence type="ECO:0000256" key="7">
    <source>
        <dbReference type="ARBA" id="ARBA00023228"/>
    </source>
</evidence>
<name>A0A8J2HMZ1_COTCN</name>
<keyword evidence="14" id="KW-1185">Reference proteome</keyword>
<dbReference type="Pfam" id="PF15065">
    <property type="entry name" value="NCU-G1"/>
    <property type="match status" value="1"/>
</dbReference>
<evidence type="ECO:0000313" key="14">
    <source>
        <dbReference type="Proteomes" id="UP000786811"/>
    </source>
</evidence>
<dbReference type="PANTHER" id="PTHR31981">
    <property type="entry name" value="GLYCOSYLATED LYSOSOMAL MEMBRANE PROTEIN"/>
    <property type="match status" value="1"/>
</dbReference>
<proteinExistence type="inferred from homology"/>
<dbReference type="Proteomes" id="UP000786811">
    <property type="component" value="Unassembled WGS sequence"/>
</dbReference>
<evidence type="ECO:0000256" key="12">
    <source>
        <dbReference type="SAM" id="SignalP"/>
    </source>
</evidence>
<evidence type="ECO:0000256" key="9">
    <source>
        <dbReference type="ARBA" id="ARBA00024189"/>
    </source>
</evidence>
<evidence type="ECO:0000256" key="4">
    <source>
        <dbReference type="ARBA" id="ARBA00022989"/>
    </source>
</evidence>
<feature type="transmembrane region" description="Helical" evidence="11">
    <location>
        <begin position="367"/>
        <end position="393"/>
    </location>
</feature>
<evidence type="ECO:0000256" key="8">
    <source>
        <dbReference type="ARBA" id="ARBA00024176"/>
    </source>
</evidence>
<dbReference type="EMBL" id="CAJNRD030001124">
    <property type="protein sequence ID" value="CAG5106537.1"/>
    <property type="molecule type" value="Genomic_DNA"/>
</dbReference>
<accession>A0A8J2HMZ1</accession>
<feature type="signal peptide" evidence="12">
    <location>
        <begin position="1"/>
        <end position="18"/>
    </location>
</feature>
<keyword evidence="7" id="KW-0458">Lysosome</keyword>
<reference evidence="13" key="1">
    <citation type="submission" date="2021-04" db="EMBL/GenBank/DDBJ databases">
        <authorList>
            <person name="Chebbi M.A.C M."/>
        </authorList>
    </citation>
    <scope>NUCLEOTIDE SEQUENCE</scope>
</reference>
<evidence type="ECO:0000256" key="11">
    <source>
        <dbReference type="SAM" id="Phobius"/>
    </source>
</evidence>
<sequence length="407" mass="46222">MNFYYFLIFIITVNTCSGSPRVCNLILFQLKYELNPGCGILCDEMGLTTLHLKAEGPNDTLHYLWDFVGNPSVLLAVTSPAAKLNIEWDRYLTRQPKSINFTEEPIYTFGLVIQKIIEFNDVYDKASIDNVKNDDINILNPEYFNWTRKNSIKSNQFVELDMIGQNYTDPELNITRAGNIEIILNGFCTLEHSDVIPHMLHSENSTQIDFIINHLRTNSSFDKSRFGLELMVVSEGDSSTRMSIDTKKSLDDEYTPGIFETIEMKTPENKNKFSGSGYLQWRPVSYLTSHRDVTASTETSFYNIINCSNITNNSILYAFYGDSNNLLINKINVTIGSSGDGFYKKTNYATWTFLVGYGNPPGEQFSYLVILIISIGVGLPLLIMSIAGIYICIRRLPRRESSRLVES</sequence>
<evidence type="ECO:0000313" key="13">
    <source>
        <dbReference type="EMBL" id="CAG5106537.1"/>
    </source>
</evidence>
<evidence type="ECO:0000256" key="2">
    <source>
        <dbReference type="ARBA" id="ARBA00022692"/>
    </source>
</evidence>
<organism evidence="13 14">
    <name type="scientific">Cotesia congregata</name>
    <name type="common">Parasitoid wasp</name>
    <name type="synonym">Apanteles congregatus</name>
    <dbReference type="NCBI Taxonomy" id="51543"/>
    <lineage>
        <taxon>Eukaryota</taxon>
        <taxon>Metazoa</taxon>
        <taxon>Ecdysozoa</taxon>
        <taxon>Arthropoda</taxon>
        <taxon>Hexapoda</taxon>
        <taxon>Insecta</taxon>
        <taxon>Pterygota</taxon>
        <taxon>Neoptera</taxon>
        <taxon>Endopterygota</taxon>
        <taxon>Hymenoptera</taxon>
        <taxon>Apocrita</taxon>
        <taxon>Ichneumonoidea</taxon>
        <taxon>Braconidae</taxon>
        <taxon>Microgastrinae</taxon>
        <taxon>Cotesia</taxon>
    </lineage>
</organism>
<feature type="chain" id="PRO_5035199818" evidence="12">
    <location>
        <begin position="19"/>
        <end position="407"/>
    </location>
</feature>
<comment type="subcellular location">
    <subcellularLocation>
        <location evidence="9">Lysosome membrane</location>
        <topology evidence="9">Single-pass type I membrane protein</topology>
        <orientation evidence="9">Lumenal side</orientation>
    </subcellularLocation>
</comment>
<dbReference type="GO" id="GO:0005765">
    <property type="term" value="C:lysosomal membrane"/>
    <property type="evidence" value="ECO:0007669"/>
    <property type="project" value="UniProtKB-SubCell"/>
</dbReference>
<keyword evidence="3 12" id="KW-0732">Signal</keyword>
<evidence type="ECO:0000256" key="10">
    <source>
        <dbReference type="ARBA" id="ARBA00044960"/>
    </source>
</evidence>
<evidence type="ECO:0000256" key="5">
    <source>
        <dbReference type="ARBA" id="ARBA00023136"/>
    </source>
</evidence>